<dbReference type="AlphaFoldDB" id="A0A9Q9STH4"/>
<proteinExistence type="predicted"/>
<reference evidence="2" key="2">
    <citation type="submission" date="2022-10" db="EMBL/GenBank/DDBJ databases">
        <authorList>
            <person name="Ngo T.-E."/>
        </authorList>
    </citation>
    <scope>NUCLEOTIDE SEQUENCE</scope>
    <source>
        <strain evidence="2">JHB</strain>
    </source>
</reference>
<keyword evidence="1" id="KW-0812">Transmembrane</keyword>
<sequence>MGRWGDGGVRQHRVKLPIKVFEIDTSSKSCCSQILPIAYCLLPIAFCLLPLPYSLLPTPCSLKCDR</sequence>
<name>A0A9Q9STH4_MOOP1</name>
<evidence type="ECO:0000256" key="1">
    <source>
        <dbReference type="SAM" id="Phobius"/>
    </source>
</evidence>
<protein>
    <submittedName>
        <fullName evidence="2">Uncharacterized protein</fullName>
    </submittedName>
</protein>
<feature type="transmembrane region" description="Helical" evidence="1">
    <location>
        <begin position="34"/>
        <end position="56"/>
    </location>
</feature>
<evidence type="ECO:0000313" key="2">
    <source>
        <dbReference type="EMBL" id="WAN69342.1"/>
    </source>
</evidence>
<keyword evidence="1" id="KW-0472">Membrane</keyword>
<accession>A0A9Q9STH4</accession>
<dbReference type="EMBL" id="CP017708">
    <property type="protein sequence ID" value="WAN69342.1"/>
    <property type="molecule type" value="Genomic_DNA"/>
</dbReference>
<reference evidence="2" key="1">
    <citation type="journal article" date="2017" name="Proc. Natl. Acad. Sci. U.S.A.">
        <title>Comparative genomics uncovers the prolific and distinctive metabolic potential of the cyanobacterial genus Moorea.</title>
        <authorList>
            <person name="Leao T."/>
            <person name="Castelao G."/>
            <person name="Korobeynikov A."/>
            <person name="Monroe E.A."/>
            <person name="Podell S."/>
            <person name="Glukhov E."/>
            <person name="Allen E.E."/>
            <person name="Gerwick W.H."/>
            <person name="Gerwick L."/>
        </authorList>
    </citation>
    <scope>NUCLEOTIDE SEQUENCE</scope>
    <source>
        <strain evidence="2">JHB</strain>
    </source>
</reference>
<gene>
    <name evidence="2" type="ORF">BJP36_44090</name>
</gene>
<organism evidence="2">
    <name type="scientific">Moorena producens (strain JHB)</name>
    <dbReference type="NCBI Taxonomy" id="1454205"/>
    <lineage>
        <taxon>Bacteria</taxon>
        <taxon>Bacillati</taxon>
        <taxon>Cyanobacteriota</taxon>
        <taxon>Cyanophyceae</taxon>
        <taxon>Coleofasciculales</taxon>
        <taxon>Coleofasciculaceae</taxon>
        <taxon>Moorena</taxon>
    </lineage>
</organism>
<keyword evidence="1" id="KW-1133">Transmembrane helix</keyword>
<dbReference type="Proteomes" id="UP000176944">
    <property type="component" value="Chromosome"/>
</dbReference>